<dbReference type="EMBL" id="ATMH01003703">
    <property type="protein sequence ID" value="EPY31000.1"/>
    <property type="molecule type" value="Genomic_DNA"/>
</dbReference>
<keyword evidence="5" id="KW-1185">Reference proteome</keyword>
<dbReference type="EMBL" id="ATMH01000802">
    <property type="protein sequence ID" value="EPY36005.1"/>
    <property type="molecule type" value="Genomic_DNA"/>
</dbReference>
<evidence type="ECO:0000313" key="5">
    <source>
        <dbReference type="Proteomes" id="UP000015354"/>
    </source>
</evidence>
<comment type="caution">
    <text evidence="2">The sequence shown here is derived from an EMBL/GenBank/DDBJ whole genome shotgun (WGS) entry which is preliminary data.</text>
</comment>
<organism evidence="2 5">
    <name type="scientific">Strigomonas culicis</name>
    <dbReference type="NCBI Taxonomy" id="28005"/>
    <lineage>
        <taxon>Eukaryota</taxon>
        <taxon>Discoba</taxon>
        <taxon>Euglenozoa</taxon>
        <taxon>Kinetoplastea</taxon>
        <taxon>Metakinetoplastina</taxon>
        <taxon>Trypanosomatida</taxon>
        <taxon>Trypanosomatidae</taxon>
        <taxon>Strigomonadinae</taxon>
        <taxon>Strigomonas</taxon>
    </lineage>
</organism>
<evidence type="ECO:0000313" key="1">
    <source>
        <dbReference type="EMBL" id="EPY22738.1"/>
    </source>
</evidence>
<dbReference type="Proteomes" id="UP000015354">
    <property type="component" value="Unassembled WGS sequence"/>
</dbReference>
<dbReference type="EMBL" id="ATMH01004999">
    <property type="protein sequence ID" value="EPY28581.1"/>
    <property type="molecule type" value="Genomic_DNA"/>
</dbReference>
<name>S9VN09_9TRYP</name>
<reference evidence="2 5" key="1">
    <citation type="journal article" date="2013" name="PLoS ONE">
        <title>Predicting the Proteins of Angomonas deanei, Strigomonas culicis and Their Respective Endosymbionts Reveals New Aspects of the Trypanosomatidae Family.</title>
        <authorList>
            <person name="Motta M.C."/>
            <person name="Martins A.C."/>
            <person name="de Souza S.S."/>
            <person name="Catta-Preta C.M."/>
            <person name="Silva R."/>
            <person name="Klein C.C."/>
            <person name="de Almeida L.G."/>
            <person name="de Lima Cunha O."/>
            <person name="Ciapina L.P."/>
            <person name="Brocchi M."/>
            <person name="Colabardini A.C."/>
            <person name="de Araujo Lima B."/>
            <person name="Machado C.R."/>
            <person name="de Almeida Soares C.M."/>
            <person name="Probst C.M."/>
            <person name="de Menezes C.B."/>
            <person name="Thompson C.E."/>
            <person name="Bartholomeu D.C."/>
            <person name="Gradia D.F."/>
            <person name="Pavoni D.P."/>
            <person name="Grisard E.C."/>
            <person name="Fantinatti-Garboggini F."/>
            <person name="Marchini F.K."/>
            <person name="Rodrigues-Luiz G.F."/>
            <person name="Wagner G."/>
            <person name="Goldman G.H."/>
            <person name="Fietto J.L."/>
            <person name="Elias M.C."/>
            <person name="Goldman M.H."/>
            <person name="Sagot M.F."/>
            <person name="Pereira M."/>
            <person name="Stoco P.H."/>
            <person name="de Mendonca-Neto R.P."/>
            <person name="Teixeira S.M."/>
            <person name="Maciel T.E."/>
            <person name="de Oliveira Mendes T.A."/>
            <person name="Urmenyi T.P."/>
            <person name="de Souza W."/>
            <person name="Schenkman S."/>
            <person name="de Vasconcelos A.T."/>
        </authorList>
    </citation>
    <scope>NUCLEOTIDE SEQUENCE [LARGE SCALE GENOMIC DNA]</scope>
</reference>
<dbReference type="OrthoDB" id="275836at2759"/>
<accession>S9VN09</accession>
<dbReference type="AlphaFoldDB" id="S9VN09"/>
<protein>
    <submittedName>
        <fullName evidence="2">Uncharacterized protein</fullName>
    </submittedName>
</protein>
<gene>
    <name evidence="4" type="ORF">STCU_00802</name>
    <name evidence="3" type="ORF">STCU_03703</name>
    <name evidence="2" type="ORF">STCU_04999</name>
    <name evidence="1" type="ORF">STCU_08153</name>
</gene>
<reference evidence="2" key="2">
    <citation type="submission" date="2013-03" db="EMBL/GenBank/DDBJ databases">
        <authorList>
            <person name="Motta M.C.M."/>
            <person name="Martins A.C.A."/>
            <person name="Preta C.M.C.C."/>
            <person name="Silva R."/>
            <person name="de Souza S.S."/>
            <person name="Klein C.C."/>
            <person name="de Almeida L.G.P."/>
            <person name="Cunha O.L."/>
            <person name="Colabardini A.C."/>
            <person name="Lima B.A."/>
            <person name="Machado C.R."/>
            <person name="Soares C.M.A."/>
            <person name="de Menezes C.B.A."/>
            <person name="Bartolomeu D.C."/>
            <person name="Grisard E.C."/>
            <person name="Fantinatti-Garboggini F."/>
            <person name="Rodrigues-Luiz G.F."/>
            <person name="Wagner G."/>
            <person name="Goldman G.H."/>
            <person name="Fietto J.L.R."/>
            <person name="Ciapina L.P."/>
            <person name="Brocchi M."/>
            <person name="Elias M.C."/>
            <person name="Goldman M.H.S."/>
            <person name="Sagot M.-F."/>
            <person name="Pereira M."/>
            <person name="Stoco P.H."/>
            <person name="Teixeira S.M.R."/>
            <person name="de Mendonca-Neto R.P."/>
            <person name="Maciel T.E.F."/>
            <person name="Mendes T.A.O."/>
            <person name="Urmenyi T.P."/>
            <person name="Teixeira M.M.G."/>
            <person name="de Camargo E.F.P."/>
            <person name="de Sousa W."/>
            <person name="Schenkman S."/>
            <person name="de Vasconcelos A.T.R."/>
        </authorList>
    </citation>
    <scope>NUCLEOTIDE SEQUENCE</scope>
</reference>
<evidence type="ECO:0000313" key="3">
    <source>
        <dbReference type="EMBL" id="EPY31000.1"/>
    </source>
</evidence>
<proteinExistence type="predicted"/>
<evidence type="ECO:0000313" key="4">
    <source>
        <dbReference type="EMBL" id="EPY36005.1"/>
    </source>
</evidence>
<sequence>MRRFFTSHIFREARSLIVGPKGGLPAAQTVPVFGRRRRGEEKNATEMVEALPKSMLDIDAKNMCFEKYDFVQKPLYMDNWLQFLRELRKLELRWSLEPGVGGIYVLKIMDHSEDGGSLLAEVKGHGNLCIPIADFFETCGNITSGIAFEGSVVFAEPGGKKSILKIEALKRIGAEQDDEPPIIPYHRPQYNCRGISVNIALINMQTKVRTPLFNDISLQAVNYAFLSSIPAFMKRNDIGIKNADFISKDQKQHFRFAWCFLRKESWLTPVEMGELDLLLPP</sequence>
<dbReference type="EMBL" id="ATMH01008153">
    <property type="protein sequence ID" value="EPY22738.1"/>
    <property type="molecule type" value="Genomic_DNA"/>
</dbReference>
<evidence type="ECO:0000313" key="2">
    <source>
        <dbReference type="EMBL" id="EPY28581.1"/>
    </source>
</evidence>